<reference evidence="1" key="1">
    <citation type="submission" date="2015-10" db="EMBL/GenBank/DDBJ databases">
        <authorList>
            <person name="Gilbert D.G."/>
        </authorList>
    </citation>
    <scope>NUCLEOTIDE SEQUENCE</scope>
    <source>
        <strain evidence="1">Phyl III-seqv23</strain>
    </source>
</reference>
<dbReference type="EMBL" id="LN899819">
    <property type="protein sequence ID" value="CUV11897.1"/>
    <property type="molecule type" value="Genomic_DNA"/>
</dbReference>
<evidence type="ECO:0000313" key="1">
    <source>
        <dbReference type="EMBL" id="CUV11897.1"/>
    </source>
</evidence>
<protein>
    <submittedName>
        <fullName evidence="1">Uncharacterized protein</fullName>
    </submittedName>
</protein>
<proteinExistence type="predicted"/>
<sequence>MRASMTRDDLIKAVPLYEYQGRKYVCVEDVPEPWCQQFAAALAGSACALVPGKGVCAFPHDWDAWVHNQWYDRPGPTGLD</sequence>
<name>A0A0S4TPD0_RALSL</name>
<organism evidence="1">
    <name type="scientific">Ralstonia solanacearum</name>
    <name type="common">Pseudomonas solanacearum</name>
    <dbReference type="NCBI Taxonomy" id="305"/>
    <lineage>
        <taxon>Bacteria</taxon>
        <taxon>Pseudomonadati</taxon>
        <taxon>Pseudomonadota</taxon>
        <taxon>Betaproteobacteria</taxon>
        <taxon>Burkholderiales</taxon>
        <taxon>Burkholderiaceae</taxon>
        <taxon>Ralstonia</taxon>
        <taxon>Ralstonia solanacearum species complex</taxon>
    </lineage>
</organism>
<dbReference type="AlphaFoldDB" id="A0A0S4TPD0"/>
<accession>A0A0S4TPD0</accession>
<gene>
    <name evidence="1" type="ORF">RUN39_v1_260044</name>
</gene>